<keyword evidence="1" id="KW-0472">Membrane</keyword>
<keyword evidence="3" id="KW-1185">Reference proteome</keyword>
<comment type="caution">
    <text evidence="2">The sequence shown here is derived from an EMBL/GenBank/DDBJ whole genome shotgun (WGS) entry which is preliminary data.</text>
</comment>
<dbReference type="AlphaFoldDB" id="A0A660C838"/>
<evidence type="ECO:0000313" key="3">
    <source>
        <dbReference type="Proteomes" id="UP000317303"/>
    </source>
</evidence>
<proteinExistence type="predicted"/>
<feature type="transmembrane region" description="Helical" evidence="1">
    <location>
        <begin position="46"/>
        <end position="63"/>
    </location>
</feature>
<evidence type="ECO:0000256" key="1">
    <source>
        <dbReference type="SAM" id="Phobius"/>
    </source>
</evidence>
<dbReference type="RefSeq" id="WP_084705642.1">
    <property type="nucleotide sequence ID" value="NZ_JOIJ01000002.1"/>
</dbReference>
<gene>
    <name evidence="2" type="ORF">JD82_01506</name>
</gene>
<organism evidence="2 3">
    <name type="scientific">Prauserella rugosa</name>
    <dbReference type="NCBI Taxonomy" id="43354"/>
    <lineage>
        <taxon>Bacteria</taxon>
        <taxon>Bacillati</taxon>
        <taxon>Actinomycetota</taxon>
        <taxon>Actinomycetes</taxon>
        <taxon>Pseudonocardiales</taxon>
        <taxon>Pseudonocardiaceae</taxon>
        <taxon>Prauserella</taxon>
    </lineage>
</organism>
<dbReference type="EMBL" id="VLJV01000001">
    <property type="protein sequence ID" value="TWH19678.1"/>
    <property type="molecule type" value="Genomic_DNA"/>
</dbReference>
<feature type="transmembrane region" description="Helical" evidence="1">
    <location>
        <begin position="70"/>
        <end position="93"/>
    </location>
</feature>
<keyword evidence="1" id="KW-1133">Transmembrane helix</keyword>
<dbReference type="Proteomes" id="UP000317303">
    <property type="component" value="Unassembled WGS sequence"/>
</dbReference>
<reference evidence="2 3" key="1">
    <citation type="submission" date="2019-07" db="EMBL/GenBank/DDBJ databases">
        <title>R&amp;d 2014.</title>
        <authorList>
            <person name="Klenk H.-P."/>
        </authorList>
    </citation>
    <scope>NUCLEOTIDE SEQUENCE [LARGE SCALE GENOMIC DNA]</scope>
    <source>
        <strain evidence="2 3">DSM 43194</strain>
    </source>
</reference>
<protein>
    <submittedName>
        <fullName evidence="2">Uncharacterized protein</fullName>
    </submittedName>
</protein>
<dbReference type="OrthoDB" id="3689195at2"/>
<name>A0A660C838_9PSEU</name>
<feature type="transmembrane region" description="Helical" evidence="1">
    <location>
        <begin position="105"/>
        <end position="133"/>
    </location>
</feature>
<accession>A0A660C838</accession>
<keyword evidence="1" id="KW-0812">Transmembrane</keyword>
<evidence type="ECO:0000313" key="2">
    <source>
        <dbReference type="EMBL" id="TWH19678.1"/>
    </source>
</evidence>
<sequence length="177" mass="17826">MRTQGSDLTAGAPRLARGATAGLSTGLLAVIAHGTAGGALPDWPVTAGPVVAIALLATGLARVRLRPSVLLALLALGQLAVHVVLSLAAGHALHTGDAGGLPMTAAHALATLVVFAGLSGAEQTLFALFYALAARLPLRIAPLTVTGPWAAPCPADPPQRAPLDVLRRRVHGRRGPP</sequence>
<feature type="transmembrane region" description="Helical" evidence="1">
    <location>
        <begin position="21"/>
        <end position="40"/>
    </location>
</feature>